<sequence length="287" mass="31883">MKSPFKLFPPGVAYRRPRQNVAATMKYIVLRDNFGLLTWIALGAVLQGLASLVSPRYALLPAAAFIAQRMLRTMFMYLGIVRNPAMDEVLPGKFAVQIPGRDGSPPTKPAEEDITVIILASRSNHPLGALAPGYGKLVGYIGNMISELSRENEKHGFLGCTGWTALTEQRSGNQVMVVCYFRTLEDLHGFAHGPLHRKAWDWWNGITKAHPHLSIMHEVYHAPKGHWENIFINNHLTGIANTVSRVNVEGKKIRPLFSGNLGGMRSQLGRLGRGNGEENVDFDVDYK</sequence>
<dbReference type="SUPFAM" id="SSF54909">
    <property type="entry name" value="Dimeric alpha+beta barrel"/>
    <property type="match status" value="1"/>
</dbReference>
<gene>
    <name evidence="1" type="ORF">QBC34DRAFT_413389</name>
</gene>
<evidence type="ECO:0008006" key="3">
    <source>
        <dbReference type="Google" id="ProtNLM"/>
    </source>
</evidence>
<reference evidence="1" key="1">
    <citation type="journal article" date="2023" name="Mol. Phylogenet. Evol.">
        <title>Genome-scale phylogeny and comparative genomics of the fungal order Sordariales.</title>
        <authorList>
            <person name="Hensen N."/>
            <person name="Bonometti L."/>
            <person name="Westerberg I."/>
            <person name="Brannstrom I.O."/>
            <person name="Guillou S."/>
            <person name="Cros-Aarteil S."/>
            <person name="Calhoun S."/>
            <person name="Haridas S."/>
            <person name="Kuo A."/>
            <person name="Mondo S."/>
            <person name="Pangilinan J."/>
            <person name="Riley R."/>
            <person name="LaButti K."/>
            <person name="Andreopoulos B."/>
            <person name="Lipzen A."/>
            <person name="Chen C."/>
            <person name="Yan M."/>
            <person name="Daum C."/>
            <person name="Ng V."/>
            <person name="Clum A."/>
            <person name="Steindorff A."/>
            <person name="Ohm R.A."/>
            <person name="Martin F."/>
            <person name="Silar P."/>
            <person name="Natvig D.O."/>
            <person name="Lalanne C."/>
            <person name="Gautier V."/>
            <person name="Ament-Velasquez S.L."/>
            <person name="Kruys A."/>
            <person name="Hutchinson M.I."/>
            <person name="Powell A.J."/>
            <person name="Barry K."/>
            <person name="Miller A.N."/>
            <person name="Grigoriev I.V."/>
            <person name="Debuchy R."/>
            <person name="Gladieux P."/>
            <person name="Hiltunen Thoren M."/>
            <person name="Johannesson H."/>
        </authorList>
    </citation>
    <scope>NUCLEOTIDE SEQUENCE</scope>
    <source>
        <strain evidence="1">PSN243</strain>
    </source>
</reference>
<name>A0AAV9GB36_9PEZI</name>
<protein>
    <recommendedName>
        <fullName evidence="3">Monooxygenase</fullName>
    </recommendedName>
</protein>
<evidence type="ECO:0000313" key="2">
    <source>
        <dbReference type="Proteomes" id="UP001321760"/>
    </source>
</evidence>
<dbReference type="Proteomes" id="UP001321760">
    <property type="component" value="Unassembled WGS sequence"/>
</dbReference>
<organism evidence="1 2">
    <name type="scientific">Podospora aff. communis PSN243</name>
    <dbReference type="NCBI Taxonomy" id="3040156"/>
    <lineage>
        <taxon>Eukaryota</taxon>
        <taxon>Fungi</taxon>
        <taxon>Dikarya</taxon>
        <taxon>Ascomycota</taxon>
        <taxon>Pezizomycotina</taxon>
        <taxon>Sordariomycetes</taxon>
        <taxon>Sordariomycetidae</taxon>
        <taxon>Sordariales</taxon>
        <taxon>Podosporaceae</taxon>
        <taxon>Podospora</taxon>
    </lineage>
</organism>
<dbReference type="Pfam" id="PF13826">
    <property type="entry name" value="Monooxy_af470-like"/>
    <property type="match status" value="1"/>
</dbReference>
<proteinExistence type="predicted"/>
<evidence type="ECO:0000313" key="1">
    <source>
        <dbReference type="EMBL" id="KAK4445364.1"/>
    </source>
</evidence>
<accession>A0AAV9GB36</accession>
<dbReference type="EMBL" id="MU865966">
    <property type="protein sequence ID" value="KAK4445364.1"/>
    <property type="molecule type" value="Genomic_DNA"/>
</dbReference>
<dbReference type="InterPro" id="IPR025444">
    <property type="entry name" value="Monooxy_af470"/>
</dbReference>
<keyword evidence="2" id="KW-1185">Reference proteome</keyword>
<comment type="caution">
    <text evidence="1">The sequence shown here is derived from an EMBL/GenBank/DDBJ whole genome shotgun (WGS) entry which is preliminary data.</text>
</comment>
<dbReference type="InterPro" id="IPR011008">
    <property type="entry name" value="Dimeric_a/b-barrel"/>
</dbReference>
<reference evidence="1" key="2">
    <citation type="submission" date="2023-05" db="EMBL/GenBank/DDBJ databases">
        <authorList>
            <consortium name="Lawrence Berkeley National Laboratory"/>
            <person name="Steindorff A."/>
            <person name="Hensen N."/>
            <person name="Bonometti L."/>
            <person name="Westerberg I."/>
            <person name="Brannstrom I.O."/>
            <person name="Guillou S."/>
            <person name="Cros-Aarteil S."/>
            <person name="Calhoun S."/>
            <person name="Haridas S."/>
            <person name="Kuo A."/>
            <person name="Mondo S."/>
            <person name="Pangilinan J."/>
            <person name="Riley R."/>
            <person name="Labutti K."/>
            <person name="Andreopoulos B."/>
            <person name="Lipzen A."/>
            <person name="Chen C."/>
            <person name="Yanf M."/>
            <person name="Daum C."/>
            <person name="Ng V."/>
            <person name="Clum A."/>
            <person name="Ohm R."/>
            <person name="Martin F."/>
            <person name="Silar P."/>
            <person name="Natvig D."/>
            <person name="Lalanne C."/>
            <person name="Gautier V."/>
            <person name="Ament-Velasquez S.L."/>
            <person name="Kruys A."/>
            <person name="Hutchinson M.I."/>
            <person name="Powell A.J."/>
            <person name="Barry K."/>
            <person name="Miller A.N."/>
            <person name="Grigoriev I.V."/>
            <person name="Debuchy R."/>
            <person name="Gladieux P."/>
            <person name="Thoren M.H."/>
            <person name="Johannesson H."/>
        </authorList>
    </citation>
    <scope>NUCLEOTIDE SEQUENCE</scope>
    <source>
        <strain evidence="1">PSN243</strain>
    </source>
</reference>
<dbReference type="AlphaFoldDB" id="A0AAV9GB36"/>